<proteinExistence type="predicted"/>
<dbReference type="GO" id="GO:0004540">
    <property type="term" value="F:RNA nuclease activity"/>
    <property type="evidence" value="ECO:0007669"/>
    <property type="project" value="InterPro"/>
</dbReference>
<dbReference type="Gene3D" id="3.10.450.200">
    <property type="match status" value="1"/>
</dbReference>
<gene>
    <name evidence="2" type="ORF">POCULU_LOCUS2206</name>
</gene>
<sequence>MDKHQQNIRVQRRTNELEGRDISYIKCIIKSGHLEFEWSIITPSKWDWIGLYKNSRKENTNWLNGHWFYISRHSHRETLLDGRYSFTGTHWIGTVSGQNQIRLNTYESYNVYKTYAHANVLDPDFAHFDKSRVHYVRKGLQHLFARHKTDWGFNQNNNWNNRNRKKLLKPFQAFVNKNADNVNVYLGMYRNQNAYLVVDHASYQCLMIYRGGEKDYFLWSGWILGEDQYRSVTNPPYKLSETVLLVYEDILDQLANSEGEREDLIKQYLEMFLRDKNRYGEKVYEKIADLFAIAESYVPLSTEGRDEYTPEDGYELDFKNIKEKAETTLRELRKTTL</sequence>
<keyword evidence="3" id="KW-1185">Reference proteome</keyword>
<reference evidence="2" key="1">
    <citation type="submission" date="2021-06" db="EMBL/GenBank/DDBJ databases">
        <authorList>
            <person name="Kallberg Y."/>
            <person name="Tangrot J."/>
            <person name="Rosling A."/>
        </authorList>
    </citation>
    <scope>NUCLEOTIDE SEQUENCE</scope>
    <source>
        <strain evidence="2">IA702</strain>
    </source>
</reference>
<evidence type="ECO:0000313" key="3">
    <source>
        <dbReference type="Proteomes" id="UP000789572"/>
    </source>
</evidence>
<evidence type="ECO:0000259" key="1">
    <source>
        <dbReference type="Pfam" id="PF11429"/>
    </source>
</evidence>
<organism evidence="2 3">
    <name type="scientific">Paraglomus occultum</name>
    <dbReference type="NCBI Taxonomy" id="144539"/>
    <lineage>
        <taxon>Eukaryota</taxon>
        <taxon>Fungi</taxon>
        <taxon>Fungi incertae sedis</taxon>
        <taxon>Mucoromycota</taxon>
        <taxon>Glomeromycotina</taxon>
        <taxon>Glomeromycetes</taxon>
        <taxon>Paraglomerales</taxon>
        <taxon>Paraglomeraceae</taxon>
        <taxon>Paraglomus</taxon>
    </lineage>
</organism>
<dbReference type="AlphaFoldDB" id="A0A9N8WLF5"/>
<dbReference type="InterPro" id="IPR024440">
    <property type="entry name" value="ColicinD_C"/>
</dbReference>
<dbReference type="Proteomes" id="UP000789572">
    <property type="component" value="Unassembled WGS sequence"/>
</dbReference>
<dbReference type="Pfam" id="PF11429">
    <property type="entry name" value="Colicin_D"/>
    <property type="match status" value="1"/>
</dbReference>
<dbReference type="OrthoDB" id="2412137at2759"/>
<protein>
    <submittedName>
        <fullName evidence="2">2125_t:CDS:1</fullName>
    </submittedName>
</protein>
<evidence type="ECO:0000313" key="2">
    <source>
        <dbReference type="EMBL" id="CAG8493619.1"/>
    </source>
</evidence>
<accession>A0A9N8WLF5</accession>
<feature type="domain" description="Colicin D C-terminal" evidence="1">
    <location>
        <begin position="140"/>
        <end position="229"/>
    </location>
</feature>
<name>A0A9N8WLF5_9GLOM</name>
<dbReference type="EMBL" id="CAJVPJ010000197">
    <property type="protein sequence ID" value="CAG8493619.1"/>
    <property type="molecule type" value="Genomic_DNA"/>
</dbReference>
<comment type="caution">
    <text evidence="2">The sequence shown here is derived from an EMBL/GenBank/DDBJ whole genome shotgun (WGS) entry which is preliminary data.</text>
</comment>
<dbReference type="InterPro" id="IPR037178">
    <property type="entry name" value="ColicinD_C_sf"/>
</dbReference>